<reference evidence="2" key="1">
    <citation type="submission" date="2015-01" db="EMBL/GenBank/DDBJ databases">
        <title>Transcriptome Assembly of Fopius arisanus.</title>
        <authorList>
            <person name="Geib S."/>
        </authorList>
    </citation>
    <scope>NUCLEOTIDE SEQUENCE</scope>
</reference>
<dbReference type="EMBL" id="GBYB01003231">
    <property type="protein sequence ID" value="JAG72998.1"/>
    <property type="molecule type" value="Transcribed_RNA"/>
</dbReference>
<protein>
    <submittedName>
        <fullName evidence="2">CglA protein</fullName>
    </submittedName>
</protein>
<feature type="compositionally biased region" description="Basic and acidic residues" evidence="1">
    <location>
        <begin position="1"/>
        <end position="11"/>
    </location>
</feature>
<evidence type="ECO:0000256" key="1">
    <source>
        <dbReference type="SAM" id="MobiDB-lite"/>
    </source>
</evidence>
<name>A0A0C9R8V8_9HYME</name>
<proteinExistence type="predicted"/>
<gene>
    <name evidence="2" type="primary">cglA</name>
    <name evidence="2" type="ORF">g.27155</name>
</gene>
<dbReference type="AlphaFoldDB" id="A0A0C9R8V8"/>
<evidence type="ECO:0000313" key="2">
    <source>
        <dbReference type="EMBL" id="JAG72998.1"/>
    </source>
</evidence>
<sequence length="107" mass="12507">MAKSHRIDYTRKTKQLHGTSNSRQKLIVNSNNSNINRQDRRFVFSTPASKLRLSSAVRILHSTDDEFTAKSSDKRAKINDIGLRWMSGKNHNLLWETRWKRLRAILS</sequence>
<feature type="region of interest" description="Disordered" evidence="1">
    <location>
        <begin position="1"/>
        <end position="22"/>
    </location>
</feature>
<accession>A0A0C9R8V8</accession>
<organism evidence="2">
    <name type="scientific">Fopius arisanus</name>
    <dbReference type="NCBI Taxonomy" id="64838"/>
    <lineage>
        <taxon>Eukaryota</taxon>
        <taxon>Metazoa</taxon>
        <taxon>Ecdysozoa</taxon>
        <taxon>Arthropoda</taxon>
        <taxon>Hexapoda</taxon>
        <taxon>Insecta</taxon>
        <taxon>Pterygota</taxon>
        <taxon>Neoptera</taxon>
        <taxon>Endopterygota</taxon>
        <taxon>Hymenoptera</taxon>
        <taxon>Apocrita</taxon>
        <taxon>Ichneumonoidea</taxon>
        <taxon>Braconidae</taxon>
        <taxon>Opiinae</taxon>
        <taxon>Fopius</taxon>
    </lineage>
</organism>